<dbReference type="InterPro" id="IPR016181">
    <property type="entry name" value="Acyl_CoA_acyltransferase"/>
</dbReference>
<protein>
    <recommendedName>
        <fullName evidence="9">Lipid II:glycine glycyltransferase</fullName>
        <ecNumber evidence="8">2.3.2.16</ecNumber>
    </recommendedName>
    <alternativeName>
        <fullName evidence="10">Factor essential for expression of methicillin resistance X</fullName>
    </alternativeName>
</protein>
<proteinExistence type="inferred from homology"/>
<dbReference type="SUPFAM" id="SSF55729">
    <property type="entry name" value="Acyl-CoA N-acyltransferases (Nat)"/>
    <property type="match status" value="1"/>
</dbReference>
<keyword evidence="3" id="KW-0808">Transferase</keyword>
<dbReference type="EC" id="2.3.2.16" evidence="8"/>
<evidence type="ECO:0000313" key="12">
    <source>
        <dbReference type="EMBL" id="MBD7945773.1"/>
    </source>
</evidence>
<accession>A0ABR8RDA4</accession>
<evidence type="ECO:0000256" key="3">
    <source>
        <dbReference type="ARBA" id="ARBA00022679"/>
    </source>
</evidence>
<name>A0ABR8RDA4_9BACI</name>
<keyword evidence="4" id="KW-0133">Cell shape</keyword>
<keyword evidence="13" id="KW-1185">Reference proteome</keyword>
<keyword evidence="5" id="KW-0573">Peptidoglycan synthesis</keyword>
<keyword evidence="6" id="KW-0012">Acyltransferase</keyword>
<dbReference type="PANTHER" id="PTHR36174">
    <property type="entry name" value="LIPID II:GLYCINE GLYCYLTRANSFERASE"/>
    <property type="match status" value="1"/>
</dbReference>
<evidence type="ECO:0000256" key="1">
    <source>
        <dbReference type="ARBA" id="ARBA00004496"/>
    </source>
</evidence>
<evidence type="ECO:0000256" key="5">
    <source>
        <dbReference type="ARBA" id="ARBA00022984"/>
    </source>
</evidence>
<comment type="similarity">
    <text evidence="2">Belongs to the FemABX family.</text>
</comment>
<comment type="subcellular location">
    <subcellularLocation>
        <location evidence="1">Cytoplasm</location>
    </subcellularLocation>
</comment>
<dbReference type="Gene3D" id="3.40.630.30">
    <property type="match status" value="1"/>
</dbReference>
<evidence type="ECO:0000313" key="13">
    <source>
        <dbReference type="Proteomes" id="UP000640786"/>
    </source>
</evidence>
<dbReference type="RefSeq" id="WP_191697694.1">
    <property type="nucleotide sequence ID" value="NZ_JACSQO010000010.1"/>
</dbReference>
<dbReference type="InterPro" id="IPR050644">
    <property type="entry name" value="PG_Glycine_Bridge_Synth"/>
</dbReference>
<keyword evidence="7" id="KW-0961">Cell wall biogenesis/degradation</keyword>
<comment type="caution">
    <text evidence="12">The sequence shown here is derived from an EMBL/GenBank/DDBJ whole genome shotgun (WGS) entry which is preliminary data.</text>
</comment>
<dbReference type="InterPro" id="IPR003447">
    <property type="entry name" value="FEMABX"/>
</dbReference>
<evidence type="ECO:0000256" key="9">
    <source>
        <dbReference type="ARBA" id="ARBA00040679"/>
    </source>
</evidence>
<evidence type="ECO:0000256" key="7">
    <source>
        <dbReference type="ARBA" id="ARBA00023316"/>
    </source>
</evidence>
<evidence type="ECO:0000256" key="11">
    <source>
        <dbReference type="ARBA" id="ARBA00048654"/>
    </source>
</evidence>
<dbReference type="EMBL" id="JACSQO010000010">
    <property type="protein sequence ID" value="MBD7945773.1"/>
    <property type="molecule type" value="Genomic_DNA"/>
</dbReference>
<evidence type="ECO:0000256" key="8">
    <source>
        <dbReference type="ARBA" id="ARBA00039074"/>
    </source>
</evidence>
<comment type="catalytic activity">
    <reaction evidence="11">
        <text>beta-D-GlcNAc-(1-&gt;4)-Mur2Ac(oyl-L-Ala-D-isoglutaminyl-L-Lys-D-Ala-D-Ala)-di-trans,octa-cis-undecaprenyl diphosphate + glycyl-tRNA(Gly) = beta-D-GlcNAc-(1-&gt;4)-Mur2Ac(oyl-L-Ala-D-isoglutaminyl-L-Lys-(N(6)-Gly)-D-Ala-D-Ala)-di-trans,octa-cis-undecaprenyl diphosphate + tRNA(Gly) + H(+)</text>
        <dbReference type="Rhea" id="RHEA:30435"/>
        <dbReference type="Rhea" id="RHEA-COMP:9664"/>
        <dbReference type="Rhea" id="RHEA-COMP:9683"/>
        <dbReference type="ChEBI" id="CHEBI:15378"/>
        <dbReference type="ChEBI" id="CHEBI:62233"/>
        <dbReference type="ChEBI" id="CHEBI:62234"/>
        <dbReference type="ChEBI" id="CHEBI:78442"/>
        <dbReference type="ChEBI" id="CHEBI:78522"/>
        <dbReference type="EC" id="2.3.2.16"/>
    </reaction>
</comment>
<dbReference type="PANTHER" id="PTHR36174:SF1">
    <property type="entry name" value="LIPID II:GLYCINE GLYCYLTRANSFERASE"/>
    <property type="match status" value="1"/>
</dbReference>
<evidence type="ECO:0000256" key="10">
    <source>
        <dbReference type="ARBA" id="ARBA00042933"/>
    </source>
</evidence>
<dbReference type="PROSITE" id="PS51191">
    <property type="entry name" value="FEMABX"/>
    <property type="match status" value="1"/>
</dbReference>
<evidence type="ECO:0000256" key="4">
    <source>
        <dbReference type="ARBA" id="ARBA00022960"/>
    </source>
</evidence>
<reference evidence="12 13" key="1">
    <citation type="submission" date="2020-08" db="EMBL/GenBank/DDBJ databases">
        <title>A Genomic Blueprint of the Chicken Gut Microbiome.</title>
        <authorList>
            <person name="Gilroy R."/>
            <person name="Ravi A."/>
            <person name="Getino M."/>
            <person name="Pursley I."/>
            <person name="Horton D.L."/>
            <person name="Alikhan N.-F."/>
            <person name="Baker D."/>
            <person name="Gharbi K."/>
            <person name="Hall N."/>
            <person name="Watson M."/>
            <person name="Adriaenssens E.M."/>
            <person name="Foster-Nyarko E."/>
            <person name="Jarju S."/>
            <person name="Secka A."/>
            <person name="Antonio M."/>
            <person name="Oren A."/>
            <person name="Chaudhuri R."/>
            <person name="La Ragione R.M."/>
            <person name="Hildebrand F."/>
            <person name="Pallen M.J."/>
        </authorList>
    </citation>
    <scope>NUCLEOTIDE SEQUENCE [LARGE SCALE GENOMIC DNA]</scope>
    <source>
        <strain evidence="12 13">Sa2BUA9</strain>
    </source>
</reference>
<organism evidence="12 13">
    <name type="scientific">Psychrobacillus faecigallinarum</name>
    <dbReference type="NCBI Taxonomy" id="2762235"/>
    <lineage>
        <taxon>Bacteria</taxon>
        <taxon>Bacillati</taxon>
        <taxon>Bacillota</taxon>
        <taxon>Bacilli</taxon>
        <taxon>Bacillales</taxon>
        <taxon>Bacillaceae</taxon>
        <taxon>Psychrobacillus</taxon>
    </lineage>
</organism>
<evidence type="ECO:0000256" key="6">
    <source>
        <dbReference type="ARBA" id="ARBA00023315"/>
    </source>
</evidence>
<dbReference type="Proteomes" id="UP000640786">
    <property type="component" value="Unassembled WGS sequence"/>
</dbReference>
<evidence type="ECO:0000256" key="2">
    <source>
        <dbReference type="ARBA" id="ARBA00009943"/>
    </source>
</evidence>
<gene>
    <name evidence="12" type="ORF">H9650_16815</name>
</gene>
<sequence>MERKFLFFKMHSYYFSEKNQELQSSKDIEGFSHSTFSSGLSKVETSCIDLTREEELLFFDLRSSNRKQIRRAMNREFIIEELDNPTIRDIYDFQRFYNAFAKTKDTYSCNAFHINTMKRLRDQNALVITKILNSDKETLCYRVYISDGENVLSLYSASYYKEFKSAIEKRMLSEASRYLLWHNILYFKRSNHKRYDMGGLTDNENIRNFKLEFGGDIVEVYSGYKAKSSVGKIVLWGRNLYMRR</sequence>